<dbReference type="GO" id="GO:0015074">
    <property type="term" value="P:DNA integration"/>
    <property type="evidence" value="ECO:0007669"/>
    <property type="project" value="InterPro"/>
</dbReference>
<evidence type="ECO:0000259" key="10">
    <source>
        <dbReference type="PROSITE" id="PS50994"/>
    </source>
</evidence>
<name>A0A922IB01_DERFA</name>
<keyword evidence="2" id="KW-0808">Transferase</keyword>
<dbReference type="InterPro" id="IPR005312">
    <property type="entry name" value="DUF1759"/>
</dbReference>
<dbReference type="InterPro" id="IPR000477">
    <property type="entry name" value="RT_dom"/>
</dbReference>
<dbReference type="InterPro" id="IPR050951">
    <property type="entry name" value="Retrovirus_Pol_polyprotein"/>
</dbReference>
<dbReference type="SUPFAM" id="SSF53098">
    <property type="entry name" value="Ribonuclease H-like"/>
    <property type="match status" value="1"/>
</dbReference>
<dbReference type="GO" id="GO:0003676">
    <property type="term" value="F:nucleic acid binding"/>
    <property type="evidence" value="ECO:0007669"/>
    <property type="project" value="InterPro"/>
</dbReference>
<dbReference type="Gene3D" id="3.10.10.10">
    <property type="entry name" value="HIV Type 1 Reverse Transcriptase, subunit A, domain 1"/>
    <property type="match status" value="1"/>
</dbReference>
<evidence type="ECO:0000256" key="8">
    <source>
        <dbReference type="SAM" id="MobiDB-lite"/>
    </source>
</evidence>
<dbReference type="PROSITE" id="PS50994">
    <property type="entry name" value="INTEGRASE"/>
    <property type="match status" value="1"/>
</dbReference>
<dbReference type="SUPFAM" id="SSF56672">
    <property type="entry name" value="DNA/RNA polymerases"/>
    <property type="match status" value="1"/>
</dbReference>
<keyword evidence="5" id="KW-0255">Endonuclease</keyword>
<dbReference type="InterPro" id="IPR012337">
    <property type="entry name" value="RNaseH-like_sf"/>
</dbReference>
<dbReference type="FunFam" id="3.30.70.270:FF:000026">
    <property type="entry name" value="Transposon Ty3-G Gag-Pol polyprotein"/>
    <property type="match status" value="1"/>
</dbReference>
<evidence type="ECO:0000259" key="9">
    <source>
        <dbReference type="PROSITE" id="PS50878"/>
    </source>
</evidence>
<dbReference type="Gene3D" id="3.30.420.10">
    <property type="entry name" value="Ribonuclease H-like superfamily/Ribonuclease H"/>
    <property type="match status" value="1"/>
</dbReference>
<dbReference type="GO" id="GO:0003964">
    <property type="term" value="F:RNA-directed DNA polymerase activity"/>
    <property type="evidence" value="ECO:0007669"/>
    <property type="project" value="UniProtKB-KW"/>
</dbReference>
<dbReference type="Pfam" id="PF00665">
    <property type="entry name" value="rve"/>
    <property type="match status" value="1"/>
</dbReference>
<keyword evidence="7" id="KW-0695">RNA-directed DNA polymerase</keyword>
<keyword evidence="4" id="KW-0540">Nuclease</keyword>
<dbReference type="GO" id="GO:0016787">
    <property type="term" value="F:hydrolase activity"/>
    <property type="evidence" value="ECO:0007669"/>
    <property type="project" value="UniProtKB-KW"/>
</dbReference>
<dbReference type="Pfam" id="PF17917">
    <property type="entry name" value="RT_RNaseH"/>
    <property type="match status" value="1"/>
</dbReference>
<evidence type="ECO:0000256" key="3">
    <source>
        <dbReference type="ARBA" id="ARBA00022695"/>
    </source>
</evidence>
<dbReference type="InterPro" id="IPR041373">
    <property type="entry name" value="RT_RNaseH"/>
</dbReference>
<dbReference type="InterPro" id="IPR043502">
    <property type="entry name" value="DNA/RNA_pol_sf"/>
</dbReference>
<reference evidence="11" key="1">
    <citation type="submission" date="2013-05" db="EMBL/GenBank/DDBJ databases">
        <authorList>
            <person name="Yim A.K.Y."/>
            <person name="Chan T.F."/>
            <person name="Ji K.M."/>
            <person name="Liu X.Y."/>
            <person name="Zhou J.W."/>
            <person name="Li R.Q."/>
            <person name="Yang K.Y."/>
            <person name="Li J."/>
            <person name="Li M."/>
            <person name="Law P.T.W."/>
            <person name="Wu Y.L."/>
            <person name="Cai Z.L."/>
            <person name="Qin H."/>
            <person name="Bao Y."/>
            <person name="Leung R.K.K."/>
            <person name="Ng P.K.S."/>
            <person name="Zou J."/>
            <person name="Zhong X.J."/>
            <person name="Ran P.X."/>
            <person name="Zhong N.S."/>
            <person name="Liu Z.G."/>
            <person name="Tsui S.K.W."/>
        </authorList>
    </citation>
    <scope>NUCLEOTIDE SEQUENCE</scope>
    <source>
        <strain evidence="11">Derf</strain>
        <tissue evidence="11">Whole organism</tissue>
    </source>
</reference>
<keyword evidence="3" id="KW-0548">Nucleotidyltransferase</keyword>
<feature type="region of interest" description="Disordered" evidence="8">
    <location>
        <begin position="403"/>
        <end position="426"/>
    </location>
</feature>
<dbReference type="Gene3D" id="3.30.70.270">
    <property type="match status" value="2"/>
</dbReference>
<keyword evidence="6" id="KW-0378">Hydrolase</keyword>
<reference evidence="11" key="2">
    <citation type="journal article" date="2022" name="Res Sq">
        <title>Comparative Genomics Reveals Insights into the Divergent Evolution of Astigmatic Mites and Household Pest Adaptations.</title>
        <authorList>
            <person name="Xiong Q."/>
            <person name="Wan A.T.-Y."/>
            <person name="Liu X.-Y."/>
            <person name="Fung C.S.-H."/>
            <person name="Xiao X."/>
            <person name="Malainual N."/>
            <person name="Hou J."/>
            <person name="Wang L."/>
            <person name="Wang M."/>
            <person name="Yang K."/>
            <person name="Cui Y."/>
            <person name="Leung E."/>
            <person name="Nong W."/>
            <person name="Shin S.-K."/>
            <person name="Au S."/>
            <person name="Jeong K.Y."/>
            <person name="Chew F.T."/>
            <person name="Hui J."/>
            <person name="Leung T.F."/>
            <person name="Tungtrongchitr A."/>
            <person name="Zhong N."/>
            <person name="Liu Z."/>
            <person name="Tsui S."/>
        </authorList>
    </citation>
    <scope>NUCLEOTIDE SEQUENCE</scope>
    <source>
        <strain evidence="11">Derf</strain>
        <tissue evidence="11">Whole organism</tissue>
    </source>
</reference>
<dbReference type="CDD" id="cd09274">
    <property type="entry name" value="RNase_HI_RT_Ty3"/>
    <property type="match status" value="1"/>
</dbReference>
<evidence type="ECO:0000313" key="11">
    <source>
        <dbReference type="EMBL" id="KAH9527705.1"/>
    </source>
</evidence>
<dbReference type="InterPro" id="IPR021109">
    <property type="entry name" value="Peptidase_aspartic_dom_sf"/>
</dbReference>
<dbReference type="SUPFAM" id="SSF50630">
    <property type="entry name" value="Acid proteases"/>
    <property type="match status" value="1"/>
</dbReference>
<sequence>MTTNDYQGEIAAMEEQWRAFSDIEANIEELIAKIPSDPTPLEIWNMENGIKDYANIGTLLANSYENMKNKGMTNLPEQNRVKKLSESIQLMKQKSIEFSTRLRAIYKDECVPKKYLNTILTEIERIAFLEKERQNGRRHEENPIITNHQNPLNLQDLFGQFCAYIKNTPSTSNTATPVSIPFGSGSSSTIMPPVDPNKTYHRRNLDNVVKFDGKARNFSEFIKSFNTFVGTTPISEDEKLVLLRNKLDEKTCHLIRGIEDYPRAYHTLADHYNNPSMVKRDIIQDIINLPDVNNFRNIDTMVENLGIIRSRFYQLSRDPEQKTFLENEFFDLIWSKFPKEVAEKSFDLDGRNERIYKFIQDAETYVRIWRKTLIKKESNIVLHPATKSKKNETSNTENRYQKNWRNQNSNQQRNNQNNLNQNANRRTGSNFGQSRCSFCQGPHPSFVCILPKADKKKAIIEKGACLKCFKQNHQTQDCFAKIICQICQGQHSYLICEKPPASNQQQPIPSTSGNPGHPTLVPHQILKTPGLTRLNILLNKKPFEALFDSGSTHCFINEEQRKSLGLEWVQQGKLPVGQASSTCLALGIVKIKMQIGVMVRNHLFYVIPTKHNVIIGVDAMEKYRIYRDLDGNIIQKINSRSYRLDIRRNPEIELKINIIEVINEDDEEELQMLINKHEATFAKEKGDVGQIKGEFCFLNLENNIPINLKPYRTSVKDQERIDSQIHGLFEKGLIQKSTSDYSFPVVLVNKKDEGEKTRLCIDYRKLNAITIPERYPMPNIGDIENKLLDAAVFSTLDISSGFHHIPVGIEDKRKTAFVTMHEHYEWNVMPFGLKNAPAIFQRIIYNVLKKNELTSFTHNYIDDIIVFSKNKHDHMQHLDRVLEVMKLENIKLKMSKCHFLKEKVVYLGHEISKNTICPLNSNVEAILEYPAPTDKKTLRRFLGKINFYHRFIPDRTKVLDPFYHLLKKREQFNWNQTHQEAFESIKKIITSKLALKIFDPQATTILITDASDVGIGAILKQVKNDQEETIGYFSRKLLPYQKNYVVTEKELLAIIESIEYWHHYLYGRRFTIKTDHKPLKYLNSHKKTHTRIMNWAMRLNQYDFNIEYIKGEDNVEADFLSRNPNFSSENQPNEDQININMMETNYDPETYYFSRNPDFEINVLALEKLEELHQPLLNKLPRGCIKYNQHVVRIKNGKLRYYLPKEQAIEEIHRIHVEKGHIGMIKTNMHFSTKYCATNQNQLVTNVVNGCDICKRAKKQIVKLGGIDLLGPAENPFQIIYVDTKGGFAEQTIKARYLHLAIDAFSRFVWGRTSDSQMAKDYIKLLELIEQDGTPKMMVTDRYGALTSEQFKENLKEKNIQLIHTPTAHPQSNGLIERVGQTLVEKIRCKKILEPSRSWSALAKDVIETYNTTIHCITTYTPLFLLNGSDPEQFYTNVNLVEARKLALSNSLASHKTSKKRIVQKHRHIHLQQGDLVYADLADKLNKKRLDPVFQGPFKIINKLSELIYEIQLPNRVERVHIGKLKPYHSPVIESKSSSSS</sequence>
<dbReference type="GO" id="GO:0042575">
    <property type="term" value="C:DNA polymerase complex"/>
    <property type="evidence" value="ECO:0007669"/>
    <property type="project" value="UniProtKB-ARBA"/>
</dbReference>
<evidence type="ECO:0000256" key="1">
    <source>
        <dbReference type="ARBA" id="ARBA00012493"/>
    </source>
</evidence>
<feature type="domain" description="Integrase catalytic" evidence="10">
    <location>
        <begin position="1272"/>
        <end position="1430"/>
    </location>
</feature>
<dbReference type="EC" id="2.7.7.49" evidence="1"/>
<evidence type="ECO:0000256" key="7">
    <source>
        <dbReference type="ARBA" id="ARBA00022918"/>
    </source>
</evidence>
<protein>
    <recommendedName>
        <fullName evidence="1">RNA-directed DNA polymerase</fullName>
        <ecNumber evidence="1">2.7.7.49</ecNumber>
    </recommendedName>
</protein>
<organism evidence="11 12">
    <name type="scientific">Dermatophagoides farinae</name>
    <name type="common">American house dust mite</name>
    <dbReference type="NCBI Taxonomy" id="6954"/>
    <lineage>
        <taxon>Eukaryota</taxon>
        <taxon>Metazoa</taxon>
        <taxon>Ecdysozoa</taxon>
        <taxon>Arthropoda</taxon>
        <taxon>Chelicerata</taxon>
        <taxon>Arachnida</taxon>
        <taxon>Acari</taxon>
        <taxon>Acariformes</taxon>
        <taxon>Sarcoptiformes</taxon>
        <taxon>Astigmata</taxon>
        <taxon>Psoroptidia</taxon>
        <taxon>Analgoidea</taxon>
        <taxon>Pyroglyphidae</taxon>
        <taxon>Dermatophagoidinae</taxon>
        <taxon>Dermatophagoides</taxon>
    </lineage>
</organism>
<accession>A0A922IB01</accession>
<gene>
    <name evidence="11" type="ORF">DERF_001714</name>
</gene>
<evidence type="ECO:0000256" key="6">
    <source>
        <dbReference type="ARBA" id="ARBA00022801"/>
    </source>
</evidence>
<evidence type="ECO:0000256" key="5">
    <source>
        <dbReference type="ARBA" id="ARBA00022759"/>
    </source>
</evidence>
<evidence type="ECO:0000256" key="4">
    <source>
        <dbReference type="ARBA" id="ARBA00022722"/>
    </source>
</evidence>
<dbReference type="InterPro" id="IPR001584">
    <property type="entry name" value="Integrase_cat-core"/>
</dbReference>
<dbReference type="CDD" id="cd00303">
    <property type="entry name" value="retropepsin_like"/>
    <property type="match status" value="1"/>
</dbReference>
<dbReference type="InterPro" id="IPR043128">
    <property type="entry name" value="Rev_trsase/Diguanyl_cyclase"/>
</dbReference>
<dbReference type="PROSITE" id="PS50878">
    <property type="entry name" value="RT_POL"/>
    <property type="match status" value="1"/>
</dbReference>
<dbReference type="CDD" id="cd01647">
    <property type="entry name" value="RT_LTR"/>
    <property type="match status" value="1"/>
</dbReference>
<dbReference type="PANTHER" id="PTHR37984">
    <property type="entry name" value="PROTEIN CBG26694"/>
    <property type="match status" value="1"/>
</dbReference>
<dbReference type="GO" id="GO:0004519">
    <property type="term" value="F:endonuclease activity"/>
    <property type="evidence" value="ECO:0007669"/>
    <property type="project" value="UniProtKB-KW"/>
</dbReference>
<evidence type="ECO:0000256" key="2">
    <source>
        <dbReference type="ARBA" id="ARBA00022679"/>
    </source>
</evidence>
<dbReference type="EMBL" id="ASGP02000001">
    <property type="protein sequence ID" value="KAH9527705.1"/>
    <property type="molecule type" value="Genomic_DNA"/>
</dbReference>
<keyword evidence="12" id="KW-1185">Reference proteome</keyword>
<dbReference type="Proteomes" id="UP000790347">
    <property type="component" value="Unassembled WGS sequence"/>
</dbReference>
<feature type="domain" description="Reverse transcriptase" evidence="9">
    <location>
        <begin position="729"/>
        <end position="911"/>
    </location>
</feature>
<dbReference type="Gene3D" id="2.40.70.10">
    <property type="entry name" value="Acid Proteases"/>
    <property type="match status" value="1"/>
</dbReference>
<evidence type="ECO:0000313" key="12">
    <source>
        <dbReference type="Proteomes" id="UP000790347"/>
    </source>
</evidence>
<dbReference type="PANTHER" id="PTHR37984:SF5">
    <property type="entry name" value="PROTEIN NYNRIN-LIKE"/>
    <property type="match status" value="1"/>
</dbReference>
<proteinExistence type="predicted"/>
<dbReference type="Pfam" id="PF00078">
    <property type="entry name" value="RVT_1"/>
    <property type="match status" value="1"/>
</dbReference>
<dbReference type="InterPro" id="IPR036397">
    <property type="entry name" value="RNaseH_sf"/>
</dbReference>
<comment type="caution">
    <text evidence="11">The sequence shown here is derived from an EMBL/GenBank/DDBJ whole genome shotgun (WGS) entry which is preliminary data.</text>
</comment>
<dbReference type="Pfam" id="PF03564">
    <property type="entry name" value="DUF1759"/>
    <property type="match status" value="1"/>
</dbReference>